<dbReference type="Proteomes" id="UP000449846">
    <property type="component" value="Unassembled WGS sequence"/>
</dbReference>
<dbReference type="GO" id="GO:0031405">
    <property type="term" value="F:lipoic acid binding"/>
    <property type="evidence" value="ECO:0007669"/>
    <property type="project" value="TreeGrafter"/>
</dbReference>
<comment type="similarity">
    <text evidence="2 7">Belongs to the 2-oxoacid dehydrogenase family.</text>
</comment>
<dbReference type="GO" id="GO:0005737">
    <property type="term" value="C:cytoplasm"/>
    <property type="evidence" value="ECO:0007669"/>
    <property type="project" value="TreeGrafter"/>
</dbReference>
<dbReference type="OrthoDB" id="9805770at2"/>
<gene>
    <name evidence="11" type="ORF">GL300_09170</name>
</gene>
<evidence type="ECO:0000256" key="2">
    <source>
        <dbReference type="ARBA" id="ARBA00007317"/>
    </source>
</evidence>
<dbReference type="InterPro" id="IPR004167">
    <property type="entry name" value="PSBD"/>
</dbReference>
<feature type="region of interest" description="Disordered" evidence="8">
    <location>
        <begin position="82"/>
        <end position="106"/>
    </location>
</feature>
<evidence type="ECO:0000256" key="6">
    <source>
        <dbReference type="ARBA" id="ARBA00023315"/>
    </source>
</evidence>
<evidence type="ECO:0000256" key="4">
    <source>
        <dbReference type="ARBA" id="ARBA00022679"/>
    </source>
</evidence>
<dbReference type="SUPFAM" id="SSF51230">
    <property type="entry name" value="Single hybrid motif"/>
    <property type="match status" value="1"/>
</dbReference>
<dbReference type="PANTHER" id="PTHR43178:SF5">
    <property type="entry name" value="LIPOAMIDE ACYLTRANSFERASE COMPONENT OF BRANCHED-CHAIN ALPHA-KETO ACID DEHYDROGENASE COMPLEX, MITOCHONDRIAL"/>
    <property type="match status" value="1"/>
</dbReference>
<evidence type="ECO:0000313" key="12">
    <source>
        <dbReference type="Proteomes" id="UP000449846"/>
    </source>
</evidence>
<dbReference type="EC" id="2.3.1.-" evidence="7"/>
<feature type="domain" description="Lipoyl-binding" evidence="9">
    <location>
        <begin position="1"/>
        <end position="75"/>
    </location>
</feature>
<evidence type="ECO:0000256" key="8">
    <source>
        <dbReference type="SAM" id="MobiDB-lite"/>
    </source>
</evidence>
<comment type="caution">
    <text evidence="11">The sequence shown here is derived from an EMBL/GenBank/DDBJ whole genome shotgun (WGS) entry which is preliminary data.</text>
</comment>
<evidence type="ECO:0000259" key="9">
    <source>
        <dbReference type="PROSITE" id="PS50968"/>
    </source>
</evidence>
<dbReference type="Pfam" id="PF02817">
    <property type="entry name" value="E3_binding"/>
    <property type="match status" value="1"/>
</dbReference>
<dbReference type="PROSITE" id="PS00189">
    <property type="entry name" value="LIPOYL"/>
    <property type="match status" value="1"/>
</dbReference>
<dbReference type="Gene3D" id="3.30.559.10">
    <property type="entry name" value="Chloramphenicol acetyltransferase-like domain"/>
    <property type="match status" value="1"/>
</dbReference>
<dbReference type="Gene3D" id="4.10.320.10">
    <property type="entry name" value="E3-binding domain"/>
    <property type="match status" value="1"/>
</dbReference>
<accession>A0A844HP11</accession>
<sequence>MTDILVPLEQEGTEAVVSSWLCAVGDVIALNDPLVELETDKVSVEVPSPIAGRLVEILVQPGGQARPGMVLGRVEPVATAPAGLDAPLGAAPPSPPQPQPRDMSDWHSPAVRKALAESGLDPASIRGTGRDGRLTRADVDRAIAAWADKPKAASGITGRSIPHDPMRLAIARNMLKSVQEAPQVTAVFEADFSAIAAHRARHNPDLKAEGIALSYTAYLVMAAARAMQAVPQVNSRWHEDRLEVFSDINIGIGTALGDKGLVVPVIRGVQDLSLRGVATRLQDLTTRARAGQITPQDMRGGTFTISNHGVSGSLLAAPVIINQPQSAILGVGKLEKRVVVREVGGIDTIQIRPMAYVTLTIDHRVLDGHQTNGWLTAFVAALESWPIDAPA</sequence>
<dbReference type="InterPro" id="IPR011053">
    <property type="entry name" value="Single_hybrid_motif"/>
</dbReference>
<evidence type="ECO:0000256" key="7">
    <source>
        <dbReference type="RuleBase" id="RU003423"/>
    </source>
</evidence>
<reference evidence="11 12" key="1">
    <citation type="submission" date="2019-11" db="EMBL/GenBank/DDBJ databases">
        <authorList>
            <person name="Dong K."/>
        </authorList>
    </citation>
    <scope>NUCLEOTIDE SEQUENCE [LARGE SCALE GENOMIC DNA]</scope>
    <source>
        <strain evidence="11 12">NBRC 112902</strain>
    </source>
</reference>
<proteinExistence type="inferred from homology"/>
<dbReference type="InterPro" id="IPR050743">
    <property type="entry name" value="2-oxoacid_DH_E2_comp"/>
</dbReference>
<dbReference type="AlphaFoldDB" id="A0A844HP11"/>
<dbReference type="Pfam" id="PF00364">
    <property type="entry name" value="Biotin_lipoyl"/>
    <property type="match status" value="1"/>
</dbReference>
<dbReference type="InterPro" id="IPR001078">
    <property type="entry name" value="2-oxoacid_DH_actylTfrase"/>
</dbReference>
<keyword evidence="12" id="KW-1185">Reference proteome</keyword>
<dbReference type="SUPFAM" id="SSF47005">
    <property type="entry name" value="Peripheral subunit-binding domain of 2-oxo acid dehydrogenase complex"/>
    <property type="match status" value="1"/>
</dbReference>
<dbReference type="PROSITE" id="PS50968">
    <property type="entry name" value="BIOTINYL_LIPOYL"/>
    <property type="match status" value="1"/>
</dbReference>
<feature type="compositionally biased region" description="Pro residues" evidence="8">
    <location>
        <begin position="90"/>
        <end position="99"/>
    </location>
</feature>
<dbReference type="PROSITE" id="PS51826">
    <property type="entry name" value="PSBD"/>
    <property type="match status" value="1"/>
</dbReference>
<protein>
    <recommendedName>
        <fullName evidence="7">Dihydrolipoamide acetyltransferase component of pyruvate dehydrogenase complex</fullName>
        <ecNumber evidence="7">2.3.1.-</ecNumber>
    </recommendedName>
</protein>
<evidence type="ECO:0000259" key="10">
    <source>
        <dbReference type="PROSITE" id="PS51826"/>
    </source>
</evidence>
<comment type="subunit">
    <text evidence="3">Forms a 24-polypeptide structural core with octahedral symmetry.</text>
</comment>
<keyword evidence="6 7" id="KW-0012">Acyltransferase</keyword>
<dbReference type="InterPro" id="IPR000089">
    <property type="entry name" value="Biotin_lipoyl"/>
</dbReference>
<evidence type="ECO:0000313" key="11">
    <source>
        <dbReference type="EMBL" id="MTH59382.1"/>
    </source>
</evidence>
<evidence type="ECO:0000256" key="1">
    <source>
        <dbReference type="ARBA" id="ARBA00001938"/>
    </source>
</evidence>
<dbReference type="GO" id="GO:0016407">
    <property type="term" value="F:acetyltransferase activity"/>
    <property type="evidence" value="ECO:0007669"/>
    <property type="project" value="TreeGrafter"/>
</dbReference>
<evidence type="ECO:0000256" key="5">
    <source>
        <dbReference type="ARBA" id="ARBA00022823"/>
    </source>
</evidence>
<dbReference type="SUPFAM" id="SSF52777">
    <property type="entry name" value="CoA-dependent acyltransferases"/>
    <property type="match status" value="1"/>
</dbReference>
<dbReference type="InterPro" id="IPR023213">
    <property type="entry name" value="CAT-like_dom_sf"/>
</dbReference>
<evidence type="ECO:0000256" key="3">
    <source>
        <dbReference type="ARBA" id="ARBA00011484"/>
    </source>
</evidence>
<organism evidence="11 12">
    <name type="scientific">Paracoccus litorisediminis</name>
    <dbReference type="NCBI Taxonomy" id="2006130"/>
    <lineage>
        <taxon>Bacteria</taxon>
        <taxon>Pseudomonadati</taxon>
        <taxon>Pseudomonadota</taxon>
        <taxon>Alphaproteobacteria</taxon>
        <taxon>Rhodobacterales</taxon>
        <taxon>Paracoccaceae</taxon>
        <taxon>Paracoccus</taxon>
    </lineage>
</organism>
<feature type="domain" description="Peripheral subunit-binding (PSBD)" evidence="10">
    <location>
        <begin position="106"/>
        <end position="143"/>
    </location>
</feature>
<dbReference type="PANTHER" id="PTHR43178">
    <property type="entry name" value="DIHYDROLIPOAMIDE ACETYLTRANSFERASE COMPONENT OF PYRUVATE DEHYDROGENASE COMPLEX"/>
    <property type="match status" value="1"/>
</dbReference>
<dbReference type="CDD" id="cd06849">
    <property type="entry name" value="lipoyl_domain"/>
    <property type="match status" value="1"/>
</dbReference>
<dbReference type="EMBL" id="WMIG01000003">
    <property type="protein sequence ID" value="MTH59382.1"/>
    <property type="molecule type" value="Genomic_DNA"/>
</dbReference>
<name>A0A844HP11_9RHOB</name>
<dbReference type="InterPro" id="IPR003016">
    <property type="entry name" value="2-oxoA_DH_lipoyl-BS"/>
</dbReference>
<dbReference type="Pfam" id="PF00198">
    <property type="entry name" value="2-oxoacid_dh"/>
    <property type="match status" value="1"/>
</dbReference>
<keyword evidence="5 7" id="KW-0450">Lipoyl</keyword>
<dbReference type="RefSeq" id="WP_155039328.1">
    <property type="nucleotide sequence ID" value="NZ_JBHGCD010000003.1"/>
</dbReference>
<comment type="cofactor">
    <cofactor evidence="1 7">
        <name>(R)-lipoate</name>
        <dbReference type="ChEBI" id="CHEBI:83088"/>
    </cofactor>
</comment>
<dbReference type="Gene3D" id="2.40.50.100">
    <property type="match status" value="1"/>
</dbReference>
<dbReference type="InterPro" id="IPR036625">
    <property type="entry name" value="E3-bd_dom_sf"/>
</dbReference>
<keyword evidence="4 7" id="KW-0808">Transferase</keyword>